<dbReference type="InterPro" id="IPR018928">
    <property type="entry name" value="HAP2/GCS1_dom"/>
</dbReference>
<evidence type="ECO:0000256" key="1">
    <source>
        <dbReference type="ARBA" id="ARBA00004251"/>
    </source>
</evidence>
<dbReference type="GO" id="GO:0005886">
    <property type="term" value="C:plasma membrane"/>
    <property type="evidence" value="ECO:0007669"/>
    <property type="project" value="UniProtKB-SubCell"/>
</dbReference>
<evidence type="ECO:0000259" key="12">
    <source>
        <dbReference type="Pfam" id="PF10699"/>
    </source>
</evidence>
<keyword evidence="7" id="KW-0446">Lipid-binding</keyword>
<keyword evidence="6 11" id="KW-1133">Transmembrane helix</keyword>
<proteinExistence type="inferred from homology"/>
<dbReference type="GO" id="GO:0008289">
    <property type="term" value="F:lipid binding"/>
    <property type="evidence" value="ECO:0007669"/>
    <property type="project" value="UniProtKB-KW"/>
</dbReference>
<keyword evidence="10" id="KW-0278">Fertilization</keyword>
<evidence type="ECO:0000256" key="3">
    <source>
        <dbReference type="ARBA" id="ARBA00022475"/>
    </source>
</evidence>
<evidence type="ECO:0000256" key="2">
    <source>
        <dbReference type="ARBA" id="ARBA00010929"/>
    </source>
</evidence>
<dbReference type="GeneID" id="92356433"/>
<evidence type="ECO:0000256" key="9">
    <source>
        <dbReference type="ARBA" id="ARBA00023157"/>
    </source>
</evidence>
<evidence type="ECO:0000256" key="10">
    <source>
        <dbReference type="ARBA" id="ARBA00023279"/>
    </source>
</evidence>
<evidence type="ECO:0000256" key="11">
    <source>
        <dbReference type="SAM" id="Phobius"/>
    </source>
</evidence>
<evidence type="ECO:0000256" key="6">
    <source>
        <dbReference type="ARBA" id="ARBA00022989"/>
    </source>
</evidence>
<dbReference type="EMBL" id="JAFHLR010000036">
    <property type="protein sequence ID" value="KAG5464969.1"/>
    <property type="molecule type" value="Genomic_DNA"/>
</dbReference>
<name>A0A836G2I9_9TRYP</name>
<dbReference type="PANTHER" id="PTHR31764:SF0">
    <property type="entry name" value="GENERATIVE CELL SPECIFIC-1_HAP2 DOMAIN-CONTAINING PROTEIN"/>
    <property type="match status" value="1"/>
</dbReference>
<keyword evidence="14" id="KW-1185">Reference proteome</keyword>
<dbReference type="AlphaFoldDB" id="A0A836G2I9"/>
<evidence type="ECO:0000313" key="14">
    <source>
        <dbReference type="Proteomes" id="UP000674143"/>
    </source>
</evidence>
<evidence type="ECO:0000256" key="7">
    <source>
        <dbReference type="ARBA" id="ARBA00023121"/>
    </source>
</evidence>
<comment type="caution">
    <text evidence="13">The sequence shown here is derived from an EMBL/GenBank/DDBJ whole genome shotgun (WGS) entry which is preliminary data.</text>
</comment>
<dbReference type="RefSeq" id="XP_067058600.1">
    <property type="nucleotide sequence ID" value="XM_067202499.1"/>
</dbReference>
<keyword evidence="5" id="KW-0732">Signal</keyword>
<evidence type="ECO:0000256" key="8">
    <source>
        <dbReference type="ARBA" id="ARBA00023136"/>
    </source>
</evidence>
<evidence type="ECO:0000256" key="4">
    <source>
        <dbReference type="ARBA" id="ARBA00022692"/>
    </source>
</evidence>
<dbReference type="Proteomes" id="UP000674143">
    <property type="component" value="Unassembled WGS sequence"/>
</dbReference>
<dbReference type="PANTHER" id="PTHR31764">
    <property type="entry name" value="PROTEIN HAPLESS 2"/>
    <property type="match status" value="1"/>
</dbReference>
<evidence type="ECO:0000256" key="5">
    <source>
        <dbReference type="ARBA" id="ARBA00022729"/>
    </source>
</evidence>
<comment type="subcellular location">
    <subcellularLocation>
        <location evidence="1">Cell membrane</location>
        <topology evidence="1">Single-pass type I membrane protein</topology>
    </subcellularLocation>
</comment>
<feature type="transmembrane region" description="Helical" evidence="11">
    <location>
        <begin position="636"/>
        <end position="657"/>
    </location>
</feature>
<dbReference type="Pfam" id="PF10699">
    <property type="entry name" value="HAP2-GCS1"/>
    <property type="match status" value="1"/>
</dbReference>
<evidence type="ECO:0000313" key="13">
    <source>
        <dbReference type="EMBL" id="KAG5464969.1"/>
    </source>
</evidence>
<keyword evidence="4 11" id="KW-0812">Transmembrane</keyword>
<protein>
    <recommendedName>
        <fullName evidence="12">Generative cell specific-1/HAP2 domain-containing protein</fullName>
    </recommendedName>
</protein>
<dbReference type="InterPro" id="IPR040326">
    <property type="entry name" value="HAP2/GCS1"/>
</dbReference>
<gene>
    <name evidence="13" type="ORF">LSCM4_00417</name>
</gene>
<reference evidence="14" key="1">
    <citation type="journal article" date="2021" name="Microbiol. Resour. Announc.">
        <title>LGAAP: Leishmaniinae Genome Assembly and Annotation Pipeline.</title>
        <authorList>
            <person name="Almutairi H."/>
            <person name="Urbaniak M.D."/>
            <person name="Bates M.D."/>
            <person name="Jariyapan N."/>
            <person name="Kwakye-Nuako G."/>
            <person name="Thomaz-Soccol V."/>
            <person name="Al-Salem W.S."/>
            <person name="Dillon R.J."/>
            <person name="Bates P.A."/>
            <person name="Gatherer D."/>
        </authorList>
    </citation>
    <scope>NUCLEOTIDE SEQUENCE [LARGE SCALE GENOMIC DNA]</scope>
</reference>
<dbReference type="SMR" id="A0A836G2I9"/>
<keyword evidence="3" id="KW-1003">Cell membrane</keyword>
<feature type="domain" description="Generative cell specific-1/HAP2" evidence="12">
    <location>
        <begin position="118"/>
        <end position="601"/>
    </location>
</feature>
<comment type="similarity">
    <text evidence="2">Belongs to the HAP2/GCS1 family.</text>
</comment>
<reference evidence="14" key="2">
    <citation type="journal article" date="2021" name="Sci. Data">
        <title>Chromosome-scale genome sequencing, assembly and annotation of six genomes from subfamily Leishmaniinae.</title>
        <authorList>
            <person name="Almutairi H."/>
            <person name="Urbaniak M.D."/>
            <person name="Bates M.D."/>
            <person name="Jariyapan N."/>
            <person name="Kwakye-Nuako G."/>
            <person name="Thomaz Soccol V."/>
            <person name="Al-Salem W.S."/>
            <person name="Dillon R.J."/>
            <person name="Bates P.A."/>
            <person name="Gatherer D."/>
        </authorList>
    </citation>
    <scope>NUCLEOTIDE SEQUENCE [LARGE SCALE GENOMIC DNA]</scope>
</reference>
<organism evidence="13 14">
    <name type="scientific">Leishmania orientalis</name>
    <dbReference type="NCBI Taxonomy" id="2249476"/>
    <lineage>
        <taxon>Eukaryota</taxon>
        <taxon>Discoba</taxon>
        <taxon>Euglenozoa</taxon>
        <taxon>Kinetoplastea</taxon>
        <taxon>Metakinetoplastina</taxon>
        <taxon>Trypanosomatida</taxon>
        <taxon>Trypanosomatidae</taxon>
        <taxon>Leishmaniinae</taxon>
        <taxon>Leishmania</taxon>
    </lineage>
</organism>
<sequence>MSAAMPRAPGDDSTAAAPSSNQLLDTAASPPLAQGGFPRRASLPPSRARRVYRACFVTTPPPNRLAFIVLLFVLLYAGQGLCAGSVVGNQDDKVSGVAAAAAYVHYCDDASPATPPGCVHKLVVNITLDDSILVGSVLETEVTVTHALHQSVFPLGTATDAAGTDATSLQVSLPPITVAMRRGAVQVRYGLSYLRTFPAALRDDVQVLRTAMSCDDGVTRCPSYKSMTGALVPAPLGLCCLCTGVECALTSDLCNASMRGDFCFRSGAAGIVCVQDEGITYDGWSVGSSSLFYTLHLSASGQGIAPTALQLTTDTPEVQDGASVLQLLQTSGSSPPRANAKVDIAGRVLFVPSTERSSNSSSSNSSSSNSCVRDDPAEWLLLPAPFVSVSGNDCDRVGVSADYFYSLSSITQCNAQKGSCVRHQLADYRAEDLAAIAQGFGGRYIAASLGTFTRQTMGEQGFLLDAVQRTGGAKLRWTVNADELELKALPVHGALSAVEFVSGTGILQVTVQNENPYAGLYYIAVGHCQGARASSCDGDGVTHECLQTALVAGANASALFRFSMVSDQADEVGSIASCTVVLRDAAAGPLASKNVSWTVEHATTTPVPSLPKAEQCGRCGFSDLSCLLRTVCEWQILVWTAMAVAIVWAPYTVLACWRIVRDFGAKGLAYLR</sequence>
<keyword evidence="9" id="KW-1015">Disulfide bond</keyword>
<keyword evidence="8 11" id="KW-0472">Membrane</keyword>
<accession>A0A836G2I9</accession>
<dbReference type="GO" id="GO:0007338">
    <property type="term" value="P:single fertilization"/>
    <property type="evidence" value="ECO:0007669"/>
    <property type="project" value="UniProtKB-KW"/>
</dbReference>
<dbReference type="KEGG" id="loi:92356433"/>